<evidence type="ECO:0000256" key="12">
    <source>
        <dbReference type="ARBA" id="ARBA00023012"/>
    </source>
</evidence>
<dbReference type="EC" id="2.7.13.3" evidence="3"/>
<dbReference type="GO" id="GO:0000155">
    <property type="term" value="F:phosphorelay sensor kinase activity"/>
    <property type="evidence" value="ECO:0007669"/>
    <property type="project" value="InterPro"/>
</dbReference>
<dbReference type="InterPro" id="IPR003594">
    <property type="entry name" value="HATPase_dom"/>
</dbReference>
<dbReference type="GO" id="GO:0005886">
    <property type="term" value="C:plasma membrane"/>
    <property type="evidence" value="ECO:0007669"/>
    <property type="project" value="UniProtKB-SubCell"/>
</dbReference>
<evidence type="ECO:0000256" key="4">
    <source>
        <dbReference type="ARBA" id="ARBA00022475"/>
    </source>
</evidence>
<feature type="transmembrane region" description="Helical" evidence="14">
    <location>
        <begin position="143"/>
        <end position="167"/>
    </location>
</feature>
<feature type="transmembrane region" description="Helical" evidence="14">
    <location>
        <begin position="12"/>
        <end position="34"/>
    </location>
</feature>
<evidence type="ECO:0000256" key="7">
    <source>
        <dbReference type="ARBA" id="ARBA00022692"/>
    </source>
</evidence>
<keyword evidence="12" id="KW-0902">Two-component regulatory system</keyword>
<comment type="caution">
    <text evidence="17">The sequence shown here is derived from an EMBL/GenBank/DDBJ whole genome shotgun (WGS) entry which is preliminary data.</text>
</comment>
<dbReference type="Proteomes" id="UP000824232">
    <property type="component" value="Unassembled WGS sequence"/>
</dbReference>
<name>A0A9D1DVL4_9FIRM</name>
<dbReference type="PANTHER" id="PTHR45528">
    <property type="entry name" value="SENSOR HISTIDINE KINASE CPXA"/>
    <property type="match status" value="1"/>
</dbReference>
<dbReference type="SUPFAM" id="SSF47384">
    <property type="entry name" value="Homodimeric domain of signal transducing histidine kinase"/>
    <property type="match status" value="1"/>
</dbReference>
<keyword evidence="7 14" id="KW-0812">Transmembrane</keyword>
<evidence type="ECO:0000256" key="14">
    <source>
        <dbReference type="SAM" id="Phobius"/>
    </source>
</evidence>
<evidence type="ECO:0000256" key="8">
    <source>
        <dbReference type="ARBA" id="ARBA00022741"/>
    </source>
</evidence>
<keyword evidence="10" id="KW-0067">ATP-binding</keyword>
<reference evidence="17" key="2">
    <citation type="journal article" date="2021" name="PeerJ">
        <title>Extensive microbial diversity within the chicken gut microbiome revealed by metagenomics and culture.</title>
        <authorList>
            <person name="Gilroy R."/>
            <person name="Ravi A."/>
            <person name="Getino M."/>
            <person name="Pursley I."/>
            <person name="Horton D.L."/>
            <person name="Alikhan N.F."/>
            <person name="Baker D."/>
            <person name="Gharbi K."/>
            <person name="Hall N."/>
            <person name="Watson M."/>
            <person name="Adriaenssens E.M."/>
            <person name="Foster-Nyarko E."/>
            <person name="Jarju S."/>
            <person name="Secka A."/>
            <person name="Antonio M."/>
            <person name="Oren A."/>
            <person name="Chaudhuri R.R."/>
            <person name="La Ragione R."/>
            <person name="Hildebrand F."/>
            <person name="Pallen M.J."/>
        </authorList>
    </citation>
    <scope>NUCLEOTIDE SEQUENCE</scope>
    <source>
        <strain evidence="17">CHK184-20233</strain>
    </source>
</reference>
<evidence type="ECO:0000256" key="11">
    <source>
        <dbReference type="ARBA" id="ARBA00022989"/>
    </source>
</evidence>
<dbReference type="PANTHER" id="PTHR45528:SF1">
    <property type="entry name" value="SENSOR HISTIDINE KINASE CPXA"/>
    <property type="match status" value="1"/>
</dbReference>
<comment type="catalytic activity">
    <reaction evidence="1">
        <text>ATP + protein L-histidine = ADP + protein N-phospho-L-histidine.</text>
        <dbReference type="EC" id="2.7.13.3"/>
    </reaction>
</comment>
<protein>
    <recommendedName>
        <fullName evidence="3">histidine kinase</fullName>
        <ecNumber evidence="3">2.7.13.3</ecNumber>
    </recommendedName>
</protein>
<dbReference type="SMART" id="SM00387">
    <property type="entry name" value="HATPase_c"/>
    <property type="match status" value="1"/>
</dbReference>
<keyword evidence="4" id="KW-1003">Cell membrane</keyword>
<keyword evidence="9 17" id="KW-0418">Kinase</keyword>
<evidence type="ECO:0000256" key="13">
    <source>
        <dbReference type="ARBA" id="ARBA00023136"/>
    </source>
</evidence>
<evidence type="ECO:0000256" key="9">
    <source>
        <dbReference type="ARBA" id="ARBA00022777"/>
    </source>
</evidence>
<evidence type="ECO:0000256" key="6">
    <source>
        <dbReference type="ARBA" id="ARBA00022679"/>
    </source>
</evidence>
<evidence type="ECO:0000256" key="3">
    <source>
        <dbReference type="ARBA" id="ARBA00012438"/>
    </source>
</evidence>
<dbReference type="SUPFAM" id="SSF55874">
    <property type="entry name" value="ATPase domain of HSP90 chaperone/DNA topoisomerase II/histidine kinase"/>
    <property type="match status" value="1"/>
</dbReference>
<evidence type="ECO:0000259" key="15">
    <source>
        <dbReference type="PROSITE" id="PS50109"/>
    </source>
</evidence>
<dbReference type="AlphaFoldDB" id="A0A9D1DVL4"/>
<dbReference type="Pfam" id="PF00512">
    <property type="entry name" value="HisKA"/>
    <property type="match status" value="1"/>
</dbReference>
<evidence type="ECO:0000256" key="5">
    <source>
        <dbReference type="ARBA" id="ARBA00022553"/>
    </source>
</evidence>
<keyword evidence="5" id="KW-0597">Phosphoprotein</keyword>
<evidence type="ECO:0000256" key="1">
    <source>
        <dbReference type="ARBA" id="ARBA00000085"/>
    </source>
</evidence>
<keyword evidence="6" id="KW-0808">Transferase</keyword>
<feature type="domain" description="Histidine kinase" evidence="15">
    <location>
        <begin position="224"/>
        <end position="424"/>
    </location>
</feature>
<dbReference type="InterPro" id="IPR005467">
    <property type="entry name" value="His_kinase_dom"/>
</dbReference>
<evidence type="ECO:0000259" key="16">
    <source>
        <dbReference type="PROSITE" id="PS50885"/>
    </source>
</evidence>
<dbReference type="InterPro" id="IPR003661">
    <property type="entry name" value="HisK_dim/P_dom"/>
</dbReference>
<proteinExistence type="predicted"/>
<comment type="subcellular location">
    <subcellularLocation>
        <location evidence="2">Cell membrane</location>
        <topology evidence="2">Multi-pass membrane protein</topology>
    </subcellularLocation>
</comment>
<gene>
    <name evidence="17" type="ORF">IAB38_07335</name>
</gene>
<dbReference type="InterPro" id="IPR036097">
    <property type="entry name" value="HisK_dim/P_sf"/>
</dbReference>
<dbReference type="Gene3D" id="3.30.565.10">
    <property type="entry name" value="Histidine kinase-like ATPase, C-terminal domain"/>
    <property type="match status" value="1"/>
</dbReference>
<organism evidence="17 18">
    <name type="scientific">Candidatus Onthousia excrementipullorum</name>
    <dbReference type="NCBI Taxonomy" id="2840884"/>
    <lineage>
        <taxon>Bacteria</taxon>
        <taxon>Bacillati</taxon>
        <taxon>Bacillota</taxon>
        <taxon>Bacilli</taxon>
        <taxon>Candidatus Onthousia</taxon>
    </lineage>
</organism>
<dbReference type="PROSITE" id="PS50885">
    <property type="entry name" value="HAMP"/>
    <property type="match status" value="1"/>
</dbReference>
<dbReference type="Gene3D" id="1.10.287.130">
    <property type="match status" value="1"/>
</dbReference>
<dbReference type="InterPro" id="IPR050398">
    <property type="entry name" value="HssS/ArlS-like"/>
</dbReference>
<sequence length="424" mass="49618">MKYFNKLSHQLLILIIVVFLAFFLTLGIILPQVIVPSAESNIYSYLREPLEFVQSDINEDLVTTEIAYLYKIGNTVAYSDNIHDIIDFKDVNDIMDAFTDNYGKFIYKNQIYYYYTLHNDDVTKIALTNDTYIEKTKQDILDAVFPVVIVAFLVIAFILILWGSFIVRKIEKLKEKIDNIDNDQYDHSISFQIDDEMRSLELAIEDMRVSLKNQEEYRNQMYQNISHDFKTPLTVIKSYIEAYNDKIEDANTVIDVISEQTDKLELKVHSLLYLNKLDYLKDNKKVDYKLVDIKEIVNTAIKEFKFRRKDVKFEVSFDKNSKFYGTHDYFETVIDNLLANFMRYAESTIKITAKNNRLTLYNDGPNIDDTLLEGIFTPFRKGIKGEFGLGLSIVKKTLLLMNYDIKVKNEKKGVSFIIYKKTSK</sequence>
<keyword evidence="11 14" id="KW-1133">Transmembrane helix</keyword>
<dbReference type="InterPro" id="IPR003660">
    <property type="entry name" value="HAMP_dom"/>
</dbReference>
<dbReference type="Gene3D" id="6.10.340.10">
    <property type="match status" value="1"/>
</dbReference>
<evidence type="ECO:0000313" key="18">
    <source>
        <dbReference type="Proteomes" id="UP000824232"/>
    </source>
</evidence>
<accession>A0A9D1DVL4</accession>
<dbReference type="SMART" id="SM00388">
    <property type="entry name" value="HisKA"/>
    <property type="match status" value="1"/>
</dbReference>
<dbReference type="GO" id="GO:0005524">
    <property type="term" value="F:ATP binding"/>
    <property type="evidence" value="ECO:0007669"/>
    <property type="project" value="UniProtKB-KW"/>
</dbReference>
<evidence type="ECO:0000256" key="2">
    <source>
        <dbReference type="ARBA" id="ARBA00004651"/>
    </source>
</evidence>
<evidence type="ECO:0000256" key="10">
    <source>
        <dbReference type="ARBA" id="ARBA00022840"/>
    </source>
</evidence>
<dbReference type="EMBL" id="DVHC01000067">
    <property type="protein sequence ID" value="HIR59831.1"/>
    <property type="molecule type" value="Genomic_DNA"/>
</dbReference>
<reference evidence="17" key="1">
    <citation type="submission" date="2020-10" db="EMBL/GenBank/DDBJ databases">
        <authorList>
            <person name="Gilroy R."/>
        </authorList>
    </citation>
    <scope>NUCLEOTIDE SEQUENCE</scope>
    <source>
        <strain evidence="17">CHK184-20233</strain>
    </source>
</reference>
<dbReference type="SMART" id="SM00304">
    <property type="entry name" value="HAMP"/>
    <property type="match status" value="1"/>
</dbReference>
<dbReference type="Pfam" id="PF02518">
    <property type="entry name" value="HATPase_c"/>
    <property type="match status" value="1"/>
</dbReference>
<dbReference type="CDD" id="cd00082">
    <property type="entry name" value="HisKA"/>
    <property type="match status" value="1"/>
</dbReference>
<dbReference type="InterPro" id="IPR036890">
    <property type="entry name" value="HATPase_C_sf"/>
</dbReference>
<keyword evidence="8" id="KW-0547">Nucleotide-binding</keyword>
<dbReference type="PROSITE" id="PS50109">
    <property type="entry name" value="HIS_KIN"/>
    <property type="match status" value="1"/>
</dbReference>
<feature type="domain" description="HAMP" evidence="16">
    <location>
        <begin position="164"/>
        <end position="216"/>
    </location>
</feature>
<keyword evidence="13 14" id="KW-0472">Membrane</keyword>
<evidence type="ECO:0000313" key="17">
    <source>
        <dbReference type="EMBL" id="HIR59831.1"/>
    </source>
</evidence>